<dbReference type="Pfam" id="PF03572">
    <property type="entry name" value="Peptidase_S41"/>
    <property type="match status" value="1"/>
</dbReference>
<accession>A0ABR7J9M3</accession>
<protein>
    <submittedName>
        <fullName evidence="2">Peptidase S41</fullName>
    </submittedName>
</protein>
<dbReference type="SMART" id="SM00245">
    <property type="entry name" value="TSPc"/>
    <property type="match status" value="1"/>
</dbReference>
<keyword evidence="3" id="KW-1185">Reference proteome</keyword>
<dbReference type="InterPro" id="IPR029045">
    <property type="entry name" value="ClpP/crotonase-like_dom_sf"/>
</dbReference>
<dbReference type="PANTHER" id="PTHR32060">
    <property type="entry name" value="TAIL-SPECIFIC PROTEASE"/>
    <property type="match status" value="1"/>
</dbReference>
<organism evidence="2 3">
    <name type="scientific">Flavobacterium kayseriense</name>
    <dbReference type="NCBI Taxonomy" id="2764714"/>
    <lineage>
        <taxon>Bacteria</taxon>
        <taxon>Pseudomonadati</taxon>
        <taxon>Bacteroidota</taxon>
        <taxon>Flavobacteriia</taxon>
        <taxon>Flavobacteriales</taxon>
        <taxon>Flavobacteriaceae</taxon>
        <taxon>Flavobacterium</taxon>
    </lineage>
</organism>
<evidence type="ECO:0000259" key="1">
    <source>
        <dbReference type="SMART" id="SM00245"/>
    </source>
</evidence>
<comment type="caution">
    <text evidence="2">The sequence shown here is derived from an EMBL/GenBank/DDBJ whole genome shotgun (WGS) entry which is preliminary data.</text>
</comment>
<gene>
    <name evidence="2" type="ORF">H8R23_11725</name>
</gene>
<sequence length="529" mass="59855">MKKILLITFAAILFIECSSVKKENAQLDTLISVEEMKQDVDYTYRKLQQLHPNLHGYIDKSALDYKFDSLKTTITSPLKPLGFYKKLSPLVAAVRQGHSFIYTPTKQLTKKEAKLLEKKGVGPISQFDLDVIDDKLYVIKNKSHDPSIQAGTEIVSMNTIKPSELITEYDKYFSSDGFNTTYKSAMASRKMASYFTSEKGIMDSIQYRFKFKDSIKDITIFRKVSEKPKKDSLKEKVPQVKQILTQAQKEAAKALRRKKRINGYNKEAQNFTRNFNFATKDSSVAYMKIRGFKNKSYNKFYKESFEQLQASKAKTLILDLRSNGGGRLAEIAELYSYLADSSFVFLDKSEVVSRASLVRGSYFESGSLPEKIIKIIFAPLAYTYALFEVRKEEDGKYYTQWYTKVQQLKATAFTGKLYVLINGGSFSASSIISSNLKGSGRATFVGQETGGAYNGTVAGFMPEIKLPNSKLKVRIGVMNVVPYYKTTILGHGIYPDHEVTPTLQDKIEGKDPEVQWIINDLKSATLLKN</sequence>
<dbReference type="RefSeq" id="WP_187010579.1">
    <property type="nucleotide sequence ID" value="NZ_JACRUI010000004.1"/>
</dbReference>
<evidence type="ECO:0000313" key="2">
    <source>
        <dbReference type="EMBL" id="MBC5842078.1"/>
    </source>
</evidence>
<evidence type="ECO:0000313" key="3">
    <source>
        <dbReference type="Proteomes" id="UP000629963"/>
    </source>
</evidence>
<dbReference type="Proteomes" id="UP000629963">
    <property type="component" value="Unassembled WGS sequence"/>
</dbReference>
<dbReference type="Gene3D" id="3.90.226.10">
    <property type="entry name" value="2-enoyl-CoA Hydratase, Chain A, domain 1"/>
    <property type="match status" value="1"/>
</dbReference>
<feature type="domain" description="Tail specific protease" evidence="1">
    <location>
        <begin position="248"/>
        <end position="500"/>
    </location>
</feature>
<name>A0ABR7J9M3_9FLAO</name>
<dbReference type="EMBL" id="JACRUJ010000004">
    <property type="protein sequence ID" value="MBC5842078.1"/>
    <property type="molecule type" value="Genomic_DNA"/>
</dbReference>
<dbReference type="InterPro" id="IPR005151">
    <property type="entry name" value="Tail-specific_protease"/>
</dbReference>
<proteinExistence type="predicted"/>
<dbReference type="SUPFAM" id="SSF52096">
    <property type="entry name" value="ClpP/crotonase"/>
    <property type="match status" value="1"/>
</dbReference>
<dbReference type="PANTHER" id="PTHR32060:SF30">
    <property type="entry name" value="CARBOXY-TERMINAL PROCESSING PROTEASE CTPA"/>
    <property type="match status" value="1"/>
</dbReference>
<reference evidence="2 3" key="1">
    <citation type="submission" date="2020-08" db="EMBL/GenBank/DDBJ databases">
        <title>Description of novel Flavobacterium F-380 isolate.</title>
        <authorList>
            <person name="Saticioglu I.B."/>
            <person name="Duman M."/>
            <person name="Altun S."/>
        </authorList>
    </citation>
    <scope>NUCLEOTIDE SEQUENCE [LARGE SCALE GENOMIC DNA]</scope>
    <source>
        <strain evidence="2 3">F-380</strain>
    </source>
</reference>